<dbReference type="Proteomes" id="UP001189624">
    <property type="component" value="Chromosome 9"/>
</dbReference>
<evidence type="ECO:0000313" key="2">
    <source>
        <dbReference type="Proteomes" id="UP001189624"/>
    </source>
</evidence>
<sequence length="97" mass="10361">MDAEAAKEVREKVSARAKAVVEARRWSLTVAPGGWSNLDAEAAKEVREKVSARAKAVVEARRWSLTVAPGGAANGAWLWSGAWSSSEGLRKIENGAQ</sequence>
<protein>
    <submittedName>
        <fullName evidence="1">Uncharacterized protein</fullName>
    </submittedName>
</protein>
<dbReference type="AlphaFoldDB" id="A0AA86VN15"/>
<organism evidence="1 2">
    <name type="scientific">Sphenostylis stenocarpa</name>
    <dbReference type="NCBI Taxonomy" id="92480"/>
    <lineage>
        <taxon>Eukaryota</taxon>
        <taxon>Viridiplantae</taxon>
        <taxon>Streptophyta</taxon>
        <taxon>Embryophyta</taxon>
        <taxon>Tracheophyta</taxon>
        <taxon>Spermatophyta</taxon>
        <taxon>Magnoliopsida</taxon>
        <taxon>eudicotyledons</taxon>
        <taxon>Gunneridae</taxon>
        <taxon>Pentapetalae</taxon>
        <taxon>rosids</taxon>
        <taxon>fabids</taxon>
        <taxon>Fabales</taxon>
        <taxon>Fabaceae</taxon>
        <taxon>Papilionoideae</taxon>
        <taxon>50 kb inversion clade</taxon>
        <taxon>NPAAA clade</taxon>
        <taxon>indigoferoid/millettioid clade</taxon>
        <taxon>Phaseoleae</taxon>
        <taxon>Sphenostylis</taxon>
    </lineage>
</organism>
<proteinExistence type="predicted"/>
<dbReference type="EMBL" id="OY731406">
    <property type="protein sequence ID" value="CAJ1974527.1"/>
    <property type="molecule type" value="Genomic_DNA"/>
</dbReference>
<accession>A0AA86VN15</accession>
<dbReference type="Gramene" id="rna-AYBTSS11_LOCUS26607">
    <property type="protein sequence ID" value="CAJ1974527.1"/>
    <property type="gene ID" value="gene-AYBTSS11_LOCUS26607"/>
</dbReference>
<name>A0AA86VN15_9FABA</name>
<keyword evidence="2" id="KW-1185">Reference proteome</keyword>
<reference evidence="1" key="1">
    <citation type="submission" date="2023-10" db="EMBL/GenBank/DDBJ databases">
        <authorList>
            <person name="Domelevo Entfellner J.-B."/>
        </authorList>
    </citation>
    <scope>NUCLEOTIDE SEQUENCE</scope>
</reference>
<evidence type="ECO:0000313" key="1">
    <source>
        <dbReference type="EMBL" id="CAJ1974527.1"/>
    </source>
</evidence>
<gene>
    <name evidence="1" type="ORF">AYBTSS11_LOCUS26607</name>
</gene>